<dbReference type="PANTHER" id="PTHR44154">
    <property type="entry name" value="QUINONE OXIDOREDUCTASE"/>
    <property type="match status" value="1"/>
</dbReference>
<dbReference type="EMBL" id="CP045809">
    <property type="protein sequence ID" value="QHN36712.1"/>
    <property type="molecule type" value="Genomic_DNA"/>
</dbReference>
<proteinExistence type="predicted"/>
<organism evidence="3 4">
    <name type="scientific">Gordonia pseudamarae</name>
    <dbReference type="NCBI Taxonomy" id="2831662"/>
    <lineage>
        <taxon>Bacteria</taxon>
        <taxon>Bacillati</taxon>
        <taxon>Actinomycetota</taxon>
        <taxon>Actinomycetes</taxon>
        <taxon>Mycobacteriales</taxon>
        <taxon>Gordoniaceae</taxon>
        <taxon>Gordonia</taxon>
    </lineage>
</organism>
<evidence type="ECO:0000259" key="2">
    <source>
        <dbReference type="SMART" id="SM00829"/>
    </source>
</evidence>
<dbReference type="Pfam" id="PF13602">
    <property type="entry name" value="ADH_zinc_N_2"/>
    <property type="match status" value="1"/>
</dbReference>
<dbReference type="InterPro" id="IPR011032">
    <property type="entry name" value="GroES-like_sf"/>
</dbReference>
<sequence length="325" mass="33812">MKAIVMSGFGEAEQLVARDVAEPAQRPGWVTVKLEASALNWHDVLVRRGLYRSPLPHTPGADGAGIRTDTGEQVVITPSLFWGKRTEAPAADFEILGDATAGTYAEYVSVPEECVLPKPEGYSWEQAAALGLVGITCYRALVTRAALAAGESLLIVGAGGGVSTMAQALGCAIGADVFVTASGVGKLDRARASGASGGVLHDDDGWPERARVLAPGADGFDVILDPVGLWSHSVRALRPGGRLVVLGANVAEQVTMDVRPFFFGQYSLLGTTMGSPQDFSGLLGLIAAGDVPPPTIDSVFSLNEAAAAHRRLESGQAIGKIVLRN</sequence>
<keyword evidence="1" id="KW-0521">NADP</keyword>
<dbReference type="SMART" id="SM00829">
    <property type="entry name" value="PKS_ER"/>
    <property type="match status" value="1"/>
</dbReference>
<feature type="domain" description="Enoyl reductase (ER)" evidence="2">
    <location>
        <begin position="10"/>
        <end position="323"/>
    </location>
</feature>
<evidence type="ECO:0000313" key="4">
    <source>
        <dbReference type="Proteomes" id="UP001059836"/>
    </source>
</evidence>
<dbReference type="PANTHER" id="PTHR44154:SF1">
    <property type="entry name" value="QUINONE OXIDOREDUCTASE"/>
    <property type="match status" value="1"/>
</dbReference>
<dbReference type="Pfam" id="PF08240">
    <property type="entry name" value="ADH_N"/>
    <property type="match status" value="1"/>
</dbReference>
<dbReference type="Gene3D" id="3.90.180.10">
    <property type="entry name" value="Medium-chain alcohol dehydrogenases, catalytic domain"/>
    <property type="match status" value="1"/>
</dbReference>
<name>A0ABX6ILB9_9ACTN</name>
<reference evidence="3" key="1">
    <citation type="journal article" date="2021" name="Nat. Microbiol.">
        <title>Cocultivation of an ultrasmall environmental parasitic bacterium with lytic ability against bacteria associated with wastewater foams.</title>
        <authorList>
            <person name="Batinovic S."/>
            <person name="Rose J.J.A."/>
            <person name="Ratcliffe J."/>
            <person name="Seviour R.J."/>
            <person name="Petrovski S."/>
        </authorList>
    </citation>
    <scope>NUCLEOTIDE SEQUENCE</scope>
    <source>
        <strain evidence="3">CON9</strain>
    </source>
</reference>
<dbReference type="SUPFAM" id="SSF50129">
    <property type="entry name" value="GroES-like"/>
    <property type="match status" value="1"/>
</dbReference>
<dbReference type="InterPro" id="IPR036291">
    <property type="entry name" value="NAD(P)-bd_dom_sf"/>
</dbReference>
<evidence type="ECO:0000313" key="3">
    <source>
        <dbReference type="EMBL" id="QHN36712.1"/>
    </source>
</evidence>
<dbReference type="InterPro" id="IPR020843">
    <property type="entry name" value="ER"/>
</dbReference>
<gene>
    <name evidence="3" type="ORF">GII31_19205</name>
</gene>
<evidence type="ECO:0000256" key="1">
    <source>
        <dbReference type="ARBA" id="ARBA00022857"/>
    </source>
</evidence>
<dbReference type="RefSeq" id="WP_213244980.1">
    <property type="nucleotide sequence ID" value="NZ_CP045806.1"/>
</dbReference>
<dbReference type="Proteomes" id="UP001059836">
    <property type="component" value="Chromosome"/>
</dbReference>
<keyword evidence="4" id="KW-1185">Reference proteome</keyword>
<protein>
    <submittedName>
        <fullName evidence="3">Zinc-binding dehydrogenase</fullName>
    </submittedName>
</protein>
<accession>A0ABX6ILB9</accession>
<dbReference type="InterPro" id="IPR013154">
    <property type="entry name" value="ADH-like_N"/>
</dbReference>
<dbReference type="InterPro" id="IPR051603">
    <property type="entry name" value="Zinc-ADH_QOR/CCCR"/>
</dbReference>
<dbReference type="SUPFAM" id="SSF51735">
    <property type="entry name" value="NAD(P)-binding Rossmann-fold domains"/>
    <property type="match status" value="1"/>
</dbReference>